<proteinExistence type="predicted"/>
<gene>
    <name evidence="2" type="ORF">Spa11_02490</name>
</gene>
<dbReference type="Proteomes" id="UP000316426">
    <property type="component" value="Chromosome"/>
</dbReference>
<evidence type="ECO:0000313" key="3">
    <source>
        <dbReference type="Proteomes" id="UP000316426"/>
    </source>
</evidence>
<feature type="transmembrane region" description="Helical" evidence="1">
    <location>
        <begin position="52"/>
        <end position="75"/>
    </location>
</feature>
<keyword evidence="1" id="KW-0812">Transmembrane</keyword>
<accession>A0A518K2T4</accession>
<dbReference type="EMBL" id="CP036349">
    <property type="protein sequence ID" value="QDV72079.1"/>
    <property type="molecule type" value="Genomic_DNA"/>
</dbReference>
<protein>
    <submittedName>
        <fullName evidence="2">Uncharacterized protein</fullName>
    </submittedName>
</protein>
<keyword evidence="1" id="KW-1133">Transmembrane helix</keyword>
<keyword evidence="1" id="KW-0472">Membrane</keyword>
<evidence type="ECO:0000313" key="2">
    <source>
        <dbReference type="EMBL" id="QDV72079.1"/>
    </source>
</evidence>
<reference evidence="2 3" key="1">
    <citation type="submission" date="2019-02" db="EMBL/GenBank/DDBJ databases">
        <title>Deep-cultivation of Planctomycetes and their phenomic and genomic characterization uncovers novel biology.</title>
        <authorList>
            <person name="Wiegand S."/>
            <person name="Jogler M."/>
            <person name="Boedeker C."/>
            <person name="Pinto D."/>
            <person name="Vollmers J."/>
            <person name="Rivas-Marin E."/>
            <person name="Kohn T."/>
            <person name="Peeters S.H."/>
            <person name="Heuer A."/>
            <person name="Rast P."/>
            <person name="Oberbeckmann S."/>
            <person name="Bunk B."/>
            <person name="Jeske O."/>
            <person name="Meyerdierks A."/>
            <person name="Storesund J.E."/>
            <person name="Kallscheuer N."/>
            <person name="Luecker S."/>
            <person name="Lage O.M."/>
            <person name="Pohl T."/>
            <person name="Merkel B.J."/>
            <person name="Hornburger P."/>
            <person name="Mueller R.-W."/>
            <person name="Bruemmer F."/>
            <person name="Labrenz M."/>
            <person name="Spormann A.M."/>
            <person name="Op den Camp H."/>
            <person name="Overmann J."/>
            <person name="Amann R."/>
            <person name="Jetten M.S.M."/>
            <person name="Mascher T."/>
            <person name="Medema M.H."/>
            <person name="Devos D.P."/>
            <person name="Kaster A.-K."/>
            <person name="Ovreas L."/>
            <person name="Rohde M."/>
            <person name="Galperin M.Y."/>
            <person name="Jogler C."/>
        </authorList>
    </citation>
    <scope>NUCLEOTIDE SEQUENCE [LARGE SCALE GENOMIC DNA]</scope>
    <source>
        <strain evidence="2 3">Spa11</strain>
    </source>
</reference>
<organism evidence="2 3">
    <name type="scientific">Botrimarina mediterranea</name>
    <dbReference type="NCBI Taxonomy" id="2528022"/>
    <lineage>
        <taxon>Bacteria</taxon>
        <taxon>Pseudomonadati</taxon>
        <taxon>Planctomycetota</taxon>
        <taxon>Planctomycetia</taxon>
        <taxon>Pirellulales</taxon>
        <taxon>Lacipirellulaceae</taxon>
        <taxon>Botrimarina</taxon>
    </lineage>
</organism>
<feature type="transmembrane region" description="Helical" evidence="1">
    <location>
        <begin position="12"/>
        <end position="32"/>
    </location>
</feature>
<dbReference type="AlphaFoldDB" id="A0A518K2T4"/>
<evidence type="ECO:0000256" key="1">
    <source>
        <dbReference type="SAM" id="Phobius"/>
    </source>
</evidence>
<keyword evidence="3" id="KW-1185">Reference proteome</keyword>
<sequence>MAWLFERTVEAAAWVAFVAAWVSLGLAIYWFYLFLATWQADADYGLLRDAAMSAGSVVAFALGLGGLACVDRFLFDADDHPRV</sequence>
<name>A0A518K2T4_9BACT</name>
<dbReference type="RefSeq" id="WP_145105713.1">
    <property type="nucleotide sequence ID" value="NZ_CP036349.1"/>
</dbReference>
<dbReference type="KEGG" id="bmei:Spa11_02490"/>